<feature type="coiled-coil region" evidence="7">
    <location>
        <begin position="126"/>
        <end position="185"/>
    </location>
</feature>
<dbReference type="InterPro" id="IPR051906">
    <property type="entry name" value="TolC-like"/>
</dbReference>
<feature type="compositionally biased region" description="Basic and acidic residues" evidence="8">
    <location>
        <begin position="296"/>
        <end position="306"/>
    </location>
</feature>
<evidence type="ECO:0000256" key="2">
    <source>
        <dbReference type="ARBA" id="ARBA00022448"/>
    </source>
</evidence>
<sequence length="461" mass="51001">VKKFIYTILFSVIFINYGNAASLIEVYEEALINDPLIKEALANKEAVIEVKPQARSFILPQLTSSATFSDIDADGSSTFQQKIVNPITGDEAVITNNTQFLQESETLQWDVTLKQTIFDYGAWMNMRKANKTVAQAEIDYLSAEQDLIVRVANAYFNVLAAQDTLESEQAARQAIEKQLDQAQKRFEVGLIAITDVQEAQAAYDQSVANEITSKRNLATSKESLRAITDSYPGQLEKPDNNLPLIMPNPQSEMDWVDTSLEQNLSYLSAQVGVEIAKSEIKIQRSGHLPTLGVQASKRDTDNDSFRSDSGSEFSPADSENINEGVGIQLNLPLYSGGQTNSRVRQAVAKHRAAKEKLERVGRETTRVARDSYLGVISGIATVKALQQSVKSSATALQATEAGYEVGTRTTVDVLDARRRLYSSQKNLAISKYDYLINIIQLKQAAGTLTRSDLEQINNWLQ</sequence>
<accession>A0A381RY29</accession>
<dbReference type="SUPFAM" id="SSF56954">
    <property type="entry name" value="Outer membrane efflux proteins (OEP)"/>
    <property type="match status" value="1"/>
</dbReference>
<dbReference type="Gene3D" id="1.20.1600.10">
    <property type="entry name" value="Outer membrane efflux proteins (OEP)"/>
    <property type="match status" value="1"/>
</dbReference>
<keyword evidence="6" id="KW-0998">Cell outer membrane</keyword>
<keyword evidence="4" id="KW-0812">Transmembrane</keyword>
<evidence type="ECO:0000256" key="7">
    <source>
        <dbReference type="SAM" id="Coils"/>
    </source>
</evidence>
<reference evidence="9" key="1">
    <citation type="submission" date="2018-05" db="EMBL/GenBank/DDBJ databases">
        <authorList>
            <person name="Lanie J.A."/>
            <person name="Ng W.-L."/>
            <person name="Kazmierczak K.M."/>
            <person name="Andrzejewski T.M."/>
            <person name="Davidsen T.M."/>
            <person name="Wayne K.J."/>
            <person name="Tettelin H."/>
            <person name="Glass J.I."/>
            <person name="Rusch D."/>
            <person name="Podicherti R."/>
            <person name="Tsui H.-C.T."/>
            <person name="Winkler M.E."/>
        </authorList>
    </citation>
    <scope>NUCLEOTIDE SEQUENCE</scope>
</reference>
<evidence type="ECO:0000256" key="6">
    <source>
        <dbReference type="ARBA" id="ARBA00023237"/>
    </source>
</evidence>
<gene>
    <name evidence="9" type="ORF">METZ01_LOCUS48863</name>
</gene>
<dbReference type="PANTHER" id="PTHR30026:SF20">
    <property type="entry name" value="OUTER MEMBRANE PROTEIN TOLC"/>
    <property type="match status" value="1"/>
</dbReference>
<keyword evidence="7" id="KW-0175">Coiled coil</keyword>
<evidence type="ECO:0000313" key="9">
    <source>
        <dbReference type="EMBL" id="SUZ96009.1"/>
    </source>
</evidence>
<dbReference type="PANTHER" id="PTHR30026">
    <property type="entry name" value="OUTER MEMBRANE PROTEIN TOLC"/>
    <property type="match status" value="1"/>
</dbReference>
<proteinExistence type="predicted"/>
<evidence type="ECO:0000256" key="8">
    <source>
        <dbReference type="SAM" id="MobiDB-lite"/>
    </source>
</evidence>
<dbReference type="GO" id="GO:0015562">
    <property type="term" value="F:efflux transmembrane transporter activity"/>
    <property type="evidence" value="ECO:0007669"/>
    <property type="project" value="InterPro"/>
</dbReference>
<dbReference type="InterPro" id="IPR010130">
    <property type="entry name" value="T1SS_OMP_TolC"/>
</dbReference>
<feature type="compositionally biased region" description="Polar residues" evidence="8">
    <location>
        <begin position="307"/>
        <end position="320"/>
    </location>
</feature>
<dbReference type="NCBIfam" id="TIGR01844">
    <property type="entry name" value="type_I_sec_TolC"/>
    <property type="match status" value="1"/>
</dbReference>
<dbReference type="Pfam" id="PF02321">
    <property type="entry name" value="OEP"/>
    <property type="match status" value="2"/>
</dbReference>
<dbReference type="GO" id="GO:0009279">
    <property type="term" value="C:cell outer membrane"/>
    <property type="evidence" value="ECO:0007669"/>
    <property type="project" value="UniProtKB-SubCell"/>
</dbReference>
<evidence type="ECO:0008006" key="10">
    <source>
        <dbReference type="Google" id="ProtNLM"/>
    </source>
</evidence>
<evidence type="ECO:0000256" key="1">
    <source>
        <dbReference type="ARBA" id="ARBA00004442"/>
    </source>
</evidence>
<feature type="region of interest" description="Disordered" evidence="8">
    <location>
        <begin position="291"/>
        <end position="320"/>
    </location>
</feature>
<comment type="subcellular location">
    <subcellularLocation>
        <location evidence="1">Cell outer membrane</location>
    </subcellularLocation>
</comment>
<evidence type="ECO:0000256" key="5">
    <source>
        <dbReference type="ARBA" id="ARBA00023136"/>
    </source>
</evidence>
<keyword evidence="5" id="KW-0472">Membrane</keyword>
<dbReference type="GO" id="GO:1990281">
    <property type="term" value="C:efflux pump complex"/>
    <property type="evidence" value="ECO:0007669"/>
    <property type="project" value="TreeGrafter"/>
</dbReference>
<name>A0A381RY29_9ZZZZ</name>
<organism evidence="9">
    <name type="scientific">marine metagenome</name>
    <dbReference type="NCBI Taxonomy" id="408172"/>
    <lineage>
        <taxon>unclassified sequences</taxon>
        <taxon>metagenomes</taxon>
        <taxon>ecological metagenomes</taxon>
    </lineage>
</organism>
<dbReference type="GO" id="GO:0015288">
    <property type="term" value="F:porin activity"/>
    <property type="evidence" value="ECO:0007669"/>
    <property type="project" value="TreeGrafter"/>
</dbReference>
<dbReference type="AlphaFoldDB" id="A0A381RY29"/>
<protein>
    <recommendedName>
        <fullName evidence="10">Outer membrane channel protein TolC</fullName>
    </recommendedName>
</protein>
<dbReference type="InterPro" id="IPR003423">
    <property type="entry name" value="OMP_efflux"/>
</dbReference>
<evidence type="ECO:0000256" key="4">
    <source>
        <dbReference type="ARBA" id="ARBA00022692"/>
    </source>
</evidence>
<keyword evidence="3" id="KW-1134">Transmembrane beta strand</keyword>
<evidence type="ECO:0000256" key="3">
    <source>
        <dbReference type="ARBA" id="ARBA00022452"/>
    </source>
</evidence>
<keyword evidence="2" id="KW-0813">Transport</keyword>
<feature type="non-terminal residue" evidence="9">
    <location>
        <position position="1"/>
    </location>
</feature>
<dbReference type="EMBL" id="UINC01002374">
    <property type="protein sequence ID" value="SUZ96009.1"/>
    <property type="molecule type" value="Genomic_DNA"/>
</dbReference>